<dbReference type="InterPro" id="IPR050952">
    <property type="entry name" value="TRIM-NHL_E3_ligases"/>
</dbReference>
<evidence type="ECO:0000313" key="5">
    <source>
        <dbReference type="Proteomes" id="UP000663882"/>
    </source>
</evidence>
<dbReference type="PROSITE" id="PS51125">
    <property type="entry name" value="NHL"/>
    <property type="match status" value="1"/>
</dbReference>
<dbReference type="EMBL" id="CAJNOO010000757">
    <property type="protein sequence ID" value="CAF1027030.1"/>
    <property type="molecule type" value="Genomic_DNA"/>
</dbReference>
<feature type="repeat" description="NHL" evidence="2">
    <location>
        <begin position="294"/>
        <end position="333"/>
    </location>
</feature>
<accession>A0A814IVX0</accession>
<protein>
    <recommendedName>
        <fullName evidence="6">NHL repeat containing protein</fullName>
    </recommendedName>
</protein>
<evidence type="ECO:0000256" key="3">
    <source>
        <dbReference type="SAM" id="MobiDB-lite"/>
    </source>
</evidence>
<dbReference type="SUPFAM" id="SSF101898">
    <property type="entry name" value="NHL repeat"/>
    <property type="match status" value="1"/>
</dbReference>
<dbReference type="CDD" id="cd05819">
    <property type="entry name" value="NHL"/>
    <property type="match status" value="1"/>
</dbReference>
<evidence type="ECO:0000313" key="4">
    <source>
        <dbReference type="EMBL" id="CAF1027030.1"/>
    </source>
</evidence>
<dbReference type="Proteomes" id="UP000663882">
    <property type="component" value="Unassembled WGS sequence"/>
</dbReference>
<feature type="region of interest" description="Disordered" evidence="3">
    <location>
        <begin position="1"/>
        <end position="65"/>
    </location>
</feature>
<evidence type="ECO:0000256" key="2">
    <source>
        <dbReference type="PROSITE-ProRule" id="PRU00504"/>
    </source>
</evidence>
<dbReference type="Gene3D" id="2.40.10.500">
    <property type="match status" value="3"/>
</dbReference>
<organism evidence="4 5">
    <name type="scientific">Rotaria sordida</name>
    <dbReference type="NCBI Taxonomy" id="392033"/>
    <lineage>
        <taxon>Eukaryota</taxon>
        <taxon>Metazoa</taxon>
        <taxon>Spiralia</taxon>
        <taxon>Gnathifera</taxon>
        <taxon>Rotifera</taxon>
        <taxon>Eurotatoria</taxon>
        <taxon>Bdelloidea</taxon>
        <taxon>Philodinida</taxon>
        <taxon>Philodinidae</taxon>
        <taxon>Rotaria</taxon>
    </lineage>
</organism>
<keyword evidence="1" id="KW-0677">Repeat</keyword>
<dbReference type="InterPro" id="IPR001258">
    <property type="entry name" value="NHL_repeat"/>
</dbReference>
<gene>
    <name evidence="4" type="ORF">RFH988_LOCUS15504</name>
</gene>
<dbReference type="AlphaFoldDB" id="A0A814IVX0"/>
<comment type="caution">
    <text evidence="4">The sequence shown here is derived from an EMBL/GenBank/DDBJ whole genome shotgun (WGS) entry which is preliminary data.</text>
</comment>
<evidence type="ECO:0008006" key="6">
    <source>
        <dbReference type="Google" id="ProtNLM"/>
    </source>
</evidence>
<dbReference type="Pfam" id="PF01436">
    <property type="entry name" value="NHL"/>
    <property type="match status" value="3"/>
</dbReference>
<sequence length="384" mass="39520">MITGTTNTTITPSTSTTTNISITSTTSSTVSTSTTLTTRTTTSTTSSSTTSTKSTSTTSTVTSTSTTTTSSAFCWNSTATTVAGRVGVSDDAANRLDRPFGVALDSSNALYISDQTNNRVQKWLAGASTGTTVAGQASAVAGTTSDSLDAPSGVLLDSSGNIYVADTNNNRVQYWLQGASSGTTIVGVTGSAGSGNNELTNPYGIARDPSSGTLYIADQSNHRVMSYIAGASSGTVVAGGNGLGTANTQLKYPVGIYFDASSNSLIIANTGANNIVRWALGASSWTLIAGSINGTRGSNATLLNYPVGVTMDPMGNTYVADRNNHRIQLFLAGQSIGMTIAGVTNATGTSSTLLNNPYSMVFDAQLNLYVADTYNHRVQKFMHC</sequence>
<dbReference type="OrthoDB" id="10044505at2759"/>
<evidence type="ECO:0000256" key="1">
    <source>
        <dbReference type="ARBA" id="ARBA00022737"/>
    </source>
</evidence>
<dbReference type="PANTHER" id="PTHR24104">
    <property type="entry name" value="E3 UBIQUITIN-PROTEIN LIGASE NHLRC1-RELATED"/>
    <property type="match status" value="1"/>
</dbReference>
<proteinExistence type="predicted"/>
<name>A0A814IVX0_9BILA</name>
<reference evidence="4" key="1">
    <citation type="submission" date="2021-02" db="EMBL/GenBank/DDBJ databases">
        <authorList>
            <person name="Nowell W R."/>
        </authorList>
    </citation>
    <scope>NUCLEOTIDE SEQUENCE</scope>
</reference>